<dbReference type="InterPro" id="IPR006935">
    <property type="entry name" value="Helicase/UvrB_N"/>
</dbReference>
<dbReference type="PANTHER" id="PTHR41313:SF1">
    <property type="entry name" value="DNA METHYLASE ADENINE-SPECIFIC DOMAIN-CONTAINING PROTEIN"/>
    <property type="match status" value="1"/>
</dbReference>
<dbReference type="EMBL" id="LAZR01018274">
    <property type="protein sequence ID" value="KKL97016.1"/>
    <property type="molecule type" value="Genomic_DNA"/>
</dbReference>
<keyword evidence="1" id="KW-0175">Coiled coil</keyword>
<dbReference type="GO" id="GO:0003677">
    <property type="term" value="F:DNA binding"/>
    <property type="evidence" value="ECO:0007669"/>
    <property type="project" value="InterPro"/>
</dbReference>
<evidence type="ECO:0000313" key="3">
    <source>
        <dbReference type="EMBL" id="KKL97016.1"/>
    </source>
</evidence>
<dbReference type="InterPro" id="IPR027417">
    <property type="entry name" value="P-loop_NTPase"/>
</dbReference>
<sequence>IERRMASAGMDFVEPDQMVQFYRKRQRGVVKGTTEWLGLQDSIDQFRDTGATWDMFNTDTGFFPTRVGGKFTTKTTRKKIPGEEFAGKQFLETAEVRHRTGERFNINEYFKANRKKMLGRVTVESSMYDRTFVLKSDGRSIEQALTEAIADLPENIISEPLKSEAIQADKIVPPADHVKEGGLDIIDGALHRRVSDNMVPVDGPSVERVRGLLDLRNAVREVQRTQLTDAPEKDILSARKSLNKTYDKFLKKWGNTNDRSNASAMRGDPDYPLLKALERDTEAGGLEKADIFTKRVISPIKPVLSVETANDALLASLNERGTVDLAKMEQLSGIPQDELVEQLKGQIFQDPEDGWVQADTYLSGNVRKKLEAAQGAAEADPAFKDNVTALEKVQPVDLEAGDIEVRLGVPWVPKEDVQAFIAHLFDDVEVDVNYLDITSDWIVEVPAQASFALDEMVANTQKWGTNRYPGINIVRDTLNAKTPTIRDRVDSKTTVVNEKATQAARDKQNKIREEFKKWIFDDKDRRERLVRVYNDTYNNYRPQVFDGSHLKFEGKVPDKDFKLRPHQAGAVWRIVSSGRNTLLDHVVGSGKTATIITAAMELRRMGIRKKPMIAVPNHLLEQWGADFLALYPGANILVAGEKDFAPENRKLFASKVATGNWDAVIVAHSSFEFIPMSLEFTREMFESQVQALERAIADAVESGQQRRSPTVKQLEKSKLRLQARLKKVENKMKKDATVTFEELGVDHLFVDESQAFKNLFYFSKRTRVAGLGNPDGSFRAFDMFAKTRYMDKITGGTGVTFATGTPITNTIGEMFTIQRYLQTNVLEEAGIHNFDAWASLFGDDVTRIELAIAGGNKFTSKTR</sequence>
<dbReference type="Pfam" id="PF04851">
    <property type="entry name" value="ResIII"/>
    <property type="match status" value="1"/>
</dbReference>
<feature type="coiled-coil region" evidence="1">
    <location>
        <begin position="682"/>
        <end position="731"/>
    </location>
</feature>
<organism evidence="3">
    <name type="scientific">marine sediment metagenome</name>
    <dbReference type="NCBI Taxonomy" id="412755"/>
    <lineage>
        <taxon>unclassified sequences</taxon>
        <taxon>metagenomes</taxon>
        <taxon>ecological metagenomes</taxon>
    </lineage>
</organism>
<dbReference type="PANTHER" id="PTHR41313">
    <property type="entry name" value="ADENINE-SPECIFIC METHYLTRANSFERASE"/>
    <property type="match status" value="1"/>
</dbReference>
<gene>
    <name evidence="3" type="ORF">LCGC14_1838700</name>
</gene>
<dbReference type="GO" id="GO:0005524">
    <property type="term" value="F:ATP binding"/>
    <property type="evidence" value="ECO:0007669"/>
    <property type="project" value="InterPro"/>
</dbReference>
<reference evidence="3" key="1">
    <citation type="journal article" date="2015" name="Nature">
        <title>Complex archaea that bridge the gap between prokaryotes and eukaryotes.</title>
        <authorList>
            <person name="Spang A."/>
            <person name="Saw J.H."/>
            <person name="Jorgensen S.L."/>
            <person name="Zaremba-Niedzwiedzka K."/>
            <person name="Martijn J."/>
            <person name="Lind A.E."/>
            <person name="van Eijk R."/>
            <person name="Schleper C."/>
            <person name="Guy L."/>
            <person name="Ettema T.J."/>
        </authorList>
    </citation>
    <scope>NUCLEOTIDE SEQUENCE</scope>
</reference>
<evidence type="ECO:0000256" key="1">
    <source>
        <dbReference type="SAM" id="Coils"/>
    </source>
</evidence>
<dbReference type="GO" id="GO:0016787">
    <property type="term" value="F:hydrolase activity"/>
    <property type="evidence" value="ECO:0007669"/>
    <property type="project" value="InterPro"/>
</dbReference>
<feature type="non-terminal residue" evidence="3">
    <location>
        <position position="863"/>
    </location>
</feature>
<dbReference type="AlphaFoldDB" id="A0A0F9H218"/>
<dbReference type="SUPFAM" id="SSF52540">
    <property type="entry name" value="P-loop containing nucleoside triphosphate hydrolases"/>
    <property type="match status" value="1"/>
</dbReference>
<dbReference type="Gene3D" id="3.40.50.300">
    <property type="entry name" value="P-loop containing nucleotide triphosphate hydrolases"/>
    <property type="match status" value="1"/>
</dbReference>
<accession>A0A0F9H218</accession>
<dbReference type="InterPro" id="IPR052933">
    <property type="entry name" value="DNA_Protect_Modify"/>
</dbReference>
<feature type="domain" description="Helicase ATP-binding" evidence="2">
    <location>
        <begin position="559"/>
        <end position="834"/>
    </location>
</feature>
<dbReference type="InterPro" id="IPR014001">
    <property type="entry name" value="Helicase_ATP-bd"/>
</dbReference>
<evidence type="ECO:0000259" key="2">
    <source>
        <dbReference type="SMART" id="SM00487"/>
    </source>
</evidence>
<comment type="caution">
    <text evidence="3">The sequence shown here is derived from an EMBL/GenBank/DDBJ whole genome shotgun (WGS) entry which is preliminary data.</text>
</comment>
<feature type="non-terminal residue" evidence="3">
    <location>
        <position position="1"/>
    </location>
</feature>
<protein>
    <recommendedName>
        <fullName evidence="2">Helicase ATP-binding domain-containing protein</fullName>
    </recommendedName>
</protein>
<proteinExistence type="predicted"/>
<dbReference type="SMART" id="SM00487">
    <property type="entry name" value="DEXDc"/>
    <property type="match status" value="1"/>
</dbReference>
<name>A0A0F9H218_9ZZZZ</name>